<dbReference type="GO" id="GO:0003677">
    <property type="term" value="F:DNA binding"/>
    <property type="evidence" value="ECO:0007669"/>
    <property type="project" value="InterPro"/>
</dbReference>
<accession>A0AAC9ITW6</accession>
<gene>
    <name evidence="2" type="ORF">AOC25_04240</name>
</gene>
<organism evidence="2 3">
    <name type="scientific">Polynucleobacter asymbioticus</name>
    <dbReference type="NCBI Taxonomy" id="576611"/>
    <lineage>
        <taxon>Bacteria</taxon>
        <taxon>Pseudomonadati</taxon>
        <taxon>Pseudomonadota</taxon>
        <taxon>Betaproteobacteria</taxon>
        <taxon>Burkholderiales</taxon>
        <taxon>Burkholderiaceae</taxon>
        <taxon>Polynucleobacter</taxon>
    </lineage>
</organism>
<dbReference type="InterPro" id="IPR011109">
    <property type="entry name" value="DNA_bind_recombinase_dom"/>
</dbReference>
<dbReference type="EMBL" id="CP015017">
    <property type="protein sequence ID" value="APC00892.1"/>
    <property type="molecule type" value="Genomic_DNA"/>
</dbReference>
<dbReference type="AlphaFoldDB" id="A0AAC9ITW6"/>
<name>A0AAC9ITW6_9BURK</name>
<reference evidence="2" key="1">
    <citation type="journal article" date="2017" name="Appl. Environ. Microbiol.">
        <title>Microdiversification of a pelagic Polynucleobacter species is mainly driven by acquisition of genomic islands from a partially interspecific gene pool.</title>
        <authorList>
            <person name="Hoetzinger M."/>
            <person name="Hahn M.W."/>
            <person name="Jezberova J."/>
            <person name="Schmidt J."/>
            <person name="Koll U."/>
        </authorList>
    </citation>
    <scope>NUCLEOTIDE SEQUENCE</scope>
    <source>
        <strain evidence="2">MWH-RechtKol4</strain>
    </source>
</reference>
<sequence>MRPNTVLLNQVRSDKALGFAGSIKKLLMPMVKQKMSLGAIATALNEAGRTTVRGNQWTSTQVSRVLRRLEFK</sequence>
<evidence type="ECO:0000313" key="2">
    <source>
        <dbReference type="EMBL" id="APC00892.1"/>
    </source>
</evidence>
<feature type="domain" description="Recombinase" evidence="1">
    <location>
        <begin position="26"/>
        <end position="68"/>
    </location>
</feature>
<protein>
    <recommendedName>
        <fullName evidence="1">Recombinase domain-containing protein</fullName>
    </recommendedName>
</protein>
<dbReference type="Pfam" id="PF07508">
    <property type="entry name" value="Recombinase"/>
    <property type="match status" value="1"/>
</dbReference>
<dbReference type="GO" id="GO:0000150">
    <property type="term" value="F:DNA strand exchange activity"/>
    <property type="evidence" value="ECO:0007669"/>
    <property type="project" value="InterPro"/>
</dbReference>
<evidence type="ECO:0000313" key="3">
    <source>
        <dbReference type="Proteomes" id="UP000182060"/>
    </source>
</evidence>
<evidence type="ECO:0000259" key="1">
    <source>
        <dbReference type="Pfam" id="PF07508"/>
    </source>
</evidence>
<proteinExistence type="predicted"/>
<dbReference type="Proteomes" id="UP000182060">
    <property type="component" value="Chromosome"/>
</dbReference>